<dbReference type="Proteomes" id="UP000463388">
    <property type="component" value="Unassembled WGS sequence"/>
</dbReference>
<dbReference type="Pfam" id="PF07314">
    <property type="entry name" value="Lit"/>
    <property type="match status" value="1"/>
</dbReference>
<evidence type="ECO:0000313" key="2">
    <source>
        <dbReference type="EMBL" id="MVX61984.1"/>
    </source>
</evidence>
<feature type="transmembrane region" description="Helical" evidence="1">
    <location>
        <begin position="143"/>
        <end position="166"/>
    </location>
</feature>
<keyword evidence="3" id="KW-1185">Reference proteome</keyword>
<sequence length="291" mass="30315">MGSNSILAGIGATVLAVMLLVCGFAACCLPVTTERLAGAVSTGADSPYTHEQLVGLAEATRAFTVDSHRDVDMAVKDLAGTVVDAAREASAPGAPKAAAWTDEARAALDAGASPVDAMEALATVSDRYALDGAAVSHLEDCNALIVGLVPMLSMAGVAALIVALLLGIRKQFAALAFMLRMGPAMLVALLVVLGLWGLIDFNGLFAAFHSLFFVDGTWTFSADSLLISMYPLDFWMGMGAVWLIVTVGLGLVCFAAGCLFAWRAQVQHAQLEEAAAEAARRAKKGKKGKRR</sequence>
<evidence type="ECO:0000256" key="1">
    <source>
        <dbReference type="SAM" id="Phobius"/>
    </source>
</evidence>
<keyword evidence="1" id="KW-0812">Transmembrane</keyword>
<comment type="caution">
    <text evidence="2">The sequence shown here is derived from an EMBL/GenBank/DDBJ whole genome shotgun (WGS) entry which is preliminary data.</text>
</comment>
<keyword evidence="1" id="KW-1133">Transmembrane helix</keyword>
<dbReference type="InterPro" id="IPR010178">
    <property type="entry name" value="Lit"/>
</dbReference>
<keyword evidence="1" id="KW-0472">Membrane</keyword>
<accession>A0A6N8JRY3</accession>
<proteinExistence type="predicted"/>
<dbReference type="AlphaFoldDB" id="A0A6N8JRY3"/>
<dbReference type="RefSeq" id="WP_160347406.1">
    <property type="nucleotide sequence ID" value="NZ_WSRR01000043.1"/>
</dbReference>
<dbReference type="OrthoDB" id="4804608at2"/>
<protein>
    <submittedName>
        <fullName evidence="2">DUF1461 domain-containing protein</fullName>
    </submittedName>
</protein>
<name>A0A6N8JRY3_9ACTN</name>
<evidence type="ECO:0000313" key="3">
    <source>
        <dbReference type="Proteomes" id="UP000463388"/>
    </source>
</evidence>
<reference evidence="2 3" key="1">
    <citation type="submission" date="2019-12" db="EMBL/GenBank/DDBJ databases">
        <title>Microbes associate with the intestines of laboratory mice.</title>
        <authorList>
            <person name="Navarre W."/>
            <person name="Wong E."/>
        </authorList>
    </citation>
    <scope>NUCLEOTIDE SEQUENCE [LARGE SCALE GENOMIC DNA]</scope>
    <source>
        <strain evidence="2 3">NM66_B29</strain>
    </source>
</reference>
<feature type="transmembrane region" description="Helical" evidence="1">
    <location>
        <begin position="186"/>
        <end position="214"/>
    </location>
</feature>
<gene>
    <name evidence="2" type="ORF">GKZ27_11075</name>
</gene>
<feature type="transmembrane region" description="Helical" evidence="1">
    <location>
        <begin position="234"/>
        <end position="262"/>
    </location>
</feature>
<organism evidence="2 3">
    <name type="scientific">Adlercreutzia mucosicola</name>
    <dbReference type="NCBI Taxonomy" id="580026"/>
    <lineage>
        <taxon>Bacteria</taxon>
        <taxon>Bacillati</taxon>
        <taxon>Actinomycetota</taxon>
        <taxon>Coriobacteriia</taxon>
        <taxon>Eggerthellales</taxon>
        <taxon>Eggerthellaceae</taxon>
        <taxon>Adlercreutzia</taxon>
    </lineage>
</organism>
<dbReference type="EMBL" id="WSRR01000043">
    <property type="protein sequence ID" value="MVX61984.1"/>
    <property type="molecule type" value="Genomic_DNA"/>
</dbReference>